<dbReference type="AlphaFoldDB" id="C8XCY0"/>
<dbReference type="Proteomes" id="UP000002218">
    <property type="component" value="Chromosome"/>
</dbReference>
<dbReference type="OrthoDB" id="9783727at2"/>
<organism evidence="2 3">
    <name type="scientific">Nakamurella multipartita (strain ATCC 700099 / DSM 44233 / CIP 104796 / JCM 9543 / NBRC 105858 / Y-104)</name>
    <name type="common">Microsphaera multipartita</name>
    <dbReference type="NCBI Taxonomy" id="479431"/>
    <lineage>
        <taxon>Bacteria</taxon>
        <taxon>Bacillati</taxon>
        <taxon>Actinomycetota</taxon>
        <taxon>Actinomycetes</taxon>
        <taxon>Nakamurellales</taxon>
        <taxon>Nakamurellaceae</taxon>
        <taxon>Nakamurella</taxon>
    </lineage>
</organism>
<dbReference type="KEGG" id="nml:Namu_3252"/>
<dbReference type="STRING" id="479431.Namu_3252"/>
<dbReference type="InParanoid" id="C8XCY0"/>
<accession>C8XCY0</accession>
<gene>
    <name evidence="2" type="ordered locus">Namu_3252</name>
</gene>
<evidence type="ECO:0000313" key="2">
    <source>
        <dbReference type="EMBL" id="ACV79583.1"/>
    </source>
</evidence>
<dbReference type="eggNOG" id="COG2315">
    <property type="taxonomic scope" value="Bacteria"/>
</dbReference>
<dbReference type="RefSeq" id="WP_015748450.1">
    <property type="nucleotide sequence ID" value="NC_013235.1"/>
</dbReference>
<keyword evidence="3" id="KW-1185">Reference proteome</keyword>
<name>C8XCY0_NAKMY</name>
<protein>
    <recommendedName>
        <fullName evidence="1">DUF6194 domain-containing protein</fullName>
    </recommendedName>
</protein>
<evidence type="ECO:0000313" key="3">
    <source>
        <dbReference type="Proteomes" id="UP000002218"/>
    </source>
</evidence>
<evidence type="ECO:0000259" key="1">
    <source>
        <dbReference type="Pfam" id="PF19694"/>
    </source>
</evidence>
<feature type="domain" description="DUF6194" evidence="1">
    <location>
        <begin position="1"/>
        <end position="153"/>
    </location>
</feature>
<dbReference type="InterPro" id="IPR045676">
    <property type="entry name" value="DUF6194"/>
</dbReference>
<reference evidence="2 3" key="2">
    <citation type="journal article" date="2010" name="Stand. Genomic Sci.">
        <title>Complete genome sequence of Nakamurella multipartita type strain (Y-104).</title>
        <authorList>
            <person name="Tice H."/>
            <person name="Mayilraj S."/>
            <person name="Sims D."/>
            <person name="Lapidus A."/>
            <person name="Nolan M."/>
            <person name="Lucas S."/>
            <person name="Glavina Del Rio T."/>
            <person name="Copeland A."/>
            <person name="Cheng J.F."/>
            <person name="Meincke L."/>
            <person name="Bruce D."/>
            <person name="Goodwin L."/>
            <person name="Pitluck S."/>
            <person name="Ivanova N."/>
            <person name="Mavromatis K."/>
            <person name="Ovchinnikova G."/>
            <person name="Pati A."/>
            <person name="Chen A."/>
            <person name="Palaniappan K."/>
            <person name="Land M."/>
            <person name="Hauser L."/>
            <person name="Chang Y.J."/>
            <person name="Jeffries C.D."/>
            <person name="Detter J.C."/>
            <person name="Brettin T."/>
            <person name="Rohde M."/>
            <person name="Goker M."/>
            <person name="Bristow J."/>
            <person name="Eisen J.A."/>
            <person name="Markowitz V."/>
            <person name="Hugenholtz P."/>
            <person name="Kyrpides N.C."/>
            <person name="Klenk H.P."/>
            <person name="Chen F."/>
        </authorList>
    </citation>
    <scope>NUCLEOTIDE SEQUENCE [LARGE SCALE GENOMIC DNA]</scope>
    <source>
        <strain evidence="3">ATCC 700099 / DSM 44233 / CIP 104796 / JCM 9543 / NBRC 105858 / Y-104</strain>
    </source>
</reference>
<proteinExistence type="predicted"/>
<dbReference type="HOGENOM" id="CLU_141054_0_0_11"/>
<reference evidence="3" key="1">
    <citation type="submission" date="2009-09" db="EMBL/GenBank/DDBJ databases">
        <title>The complete genome of Nakamurella multipartita DSM 44233.</title>
        <authorList>
            <consortium name="US DOE Joint Genome Institute (JGI-PGF)"/>
            <person name="Lucas S."/>
            <person name="Copeland A."/>
            <person name="Lapidus A."/>
            <person name="Glavina del Rio T."/>
            <person name="Dalin E."/>
            <person name="Tice H."/>
            <person name="Bruce D."/>
            <person name="Goodwin L."/>
            <person name="Pitluck S."/>
            <person name="Kyrpides N."/>
            <person name="Mavromatis K."/>
            <person name="Ivanova N."/>
            <person name="Ovchinnikova G."/>
            <person name="Sims D."/>
            <person name="Meincke L."/>
            <person name="Brettin T."/>
            <person name="Detter J.C."/>
            <person name="Han C."/>
            <person name="Larimer F."/>
            <person name="Land M."/>
            <person name="Hauser L."/>
            <person name="Markowitz V."/>
            <person name="Cheng J.-F."/>
            <person name="Hugenholtz P."/>
            <person name="Woyke T."/>
            <person name="Wu D."/>
            <person name="Klenk H.-P."/>
            <person name="Eisen J.A."/>
        </authorList>
    </citation>
    <scope>NUCLEOTIDE SEQUENCE [LARGE SCALE GENOMIC DNA]</scope>
    <source>
        <strain evidence="3">ATCC 700099 / DSM 44233 / CIP 104796 / JCM 9543 / NBRC 105858 / Y-104</strain>
    </source>
</reference>
<dbReference type="Pfam" id="PF19694">
    <property type="entry name" value="DUF6194"/>
    <property type="match status" value="1"/>
</dbReference>
<sequence length="167" mass="18637">MTLDQLLAEIRSYVGILELAPRPGSEHPEISWSDHFFYYAPDGLVPRNRQPYATIVTKNYPDDVQSRLDDPDRWRLNIHVGPQWFADLVGYPPEEINASAVDFGAADVFVPHPVYGAYGWVAVVNPGPRTSARVVAALRHAHLADRQRVERRAARRAALPGADPADC</sequence>
<dbReference type="EMBL" id="CP001737">
    <property type="protein sequence ID" value="ACV79583.1"/>
    <property type="molecule type" value="Genomic_DNA"/>
</dbReference>